<evidence type="ECO:0000256" key="12">
    <source>
        <dbReference type="ARBA" id="ARBA00049020"/>
    </source>
</evidence>
<feature type="domain" description="Bacterial bifunctional deaminase-reductase C-terminal" evidence="13">
    <location>
        <begin position="36"/>
        <end position="259"/>
    </location>
</feature>
<accession>A0A8H4CND6</accession>
<dbReference type="GeneID" id="69020585"/>
<dbReference type="InterPro" id="IPR050765">
    <property type="entry name" value="Riboflavin_Biosynth_HTPR"/>
</dbReference>
<dbReference type="SUPFAM" id="SSF53597">
    <property type="entry name" value="Dihydrofolate reductase-like"/>
    <property type="match status" value="1"/>
</dbReference>
<evidence type="ECO:0000256" key="2">
    <source>
        <dbReference type="ARBA" id="ARBA00005104"/>
    </source>
</evidence>
<organism evidence="14 15">
    <name type="scientific">Colletotrichum gloeosporioides</name>
    <name type="common">Anthracnose fungus</name>
    <name type="synonym">Glomerella cingulata</name>
    <dbReference type="NCBI Taxonomy" id="474922"/>
    <lineage>
        <taxon>Eukaryota</taxon>
        <taxon>Fungi</taxon>
        <taxon>Dikarya</taxon>
        <taxon>Ascomycota</taxon>
        <taxon>Pezizomycotina</taxon>
        <taxon>Sordariomycetes</taxon>
        <taxon>Hypocreomycetidae</taxon>
        <taxon>Glomerellales</taxon>
        <taxon>Glomerellaceae</taxon>
        <taxon>Colletotrichum</taxon>
        <taxon>Colletotrichum gloeosporioides species complex</taxon>
    </lineage>
</organism>
<dbReference type="Pfam" id="PF01872">
    <property type="entry name" value="RibD_C"/>
    <property type="match status" value="1"/>
</dbReference>
<evidence type="ECO:0000256" key="8">
    <source>
        <dbReference type="ARBA" id="ARBA00023002"/>
    </source>
</evidence>
<dbReference type="AlphaFoldDB" id="A0A8H4CND6"/>
<dbReference type="PANTHER" id="PTHR38011:SF7">
    <property type="entry name" value="2,5-DIAMINO-6-RIBOSYLAMINO-4(3H)-PYRIMIDINONE 5'-PHOSPHATE REDUCTASE"/>
    <property type="match status" value="1"/>
</dbReference>
<evidence type="ECO:0000256" key="10">
    <source>
        <dbReference type="ARBA" id="ARBA00031630"/>
    </source>
</evidence>
<comment type="catalytic activity">
    <reaction evidence="12">
        <text>2,5-diamino-6-(1-D-ribitylamino)pyrimidin-4(3H)-one 5'-phosphate + NADP(+) = 2,5-diamino-6-(1-D-ribosylamino)pyrimidin-4(3H)-one 5'-phosphate + NADPH + H(+)</text>
        <dbReference type="Rhea" id="RHEA:27278"/>
        <dbReference type="ChEBI" id="CHEBI:15378"/>
        <dbReference type="ChEBI" id="CHEBI:57783"/>
        <dbReference type="ChEBI" id="CHEBI:58349"/>
        <dbReference type="ChEBI" id="CHEBI:58890"/>
        <dbReference type="ChEBI" id="CHEBI:59545"/>
        <dbReference type="EC" id="1.1.1.302"/>
    </reaction>
</comment>
<dbReference type="EMBL" id="WVTB01000031">
    <property type="protein sequence ID" value="KAF3807135.1"/>
    <property type="molecule type" value="Genomic_DNA"/>
</dbReference>
<evidence type="ECO:0000256" key="9">
    <source>
        <dbReference type="ARBA" id="ARBA00030073"/>
    </source>
</evidence>
<dbReference type="EC" id="1.1.1.302" evidence="4"/>
<reference evidence="14" key="1">
    <citation type="journal article" date="2020" name="Phytopathology">
        <title>Genome sequence and comparative analysis of Colletotrichum gloeosporioides isolated from Liriodendron leaves.</title>
        <authorList>
            <person name="Fu F.F."/>
            <person name="Hao Z."/>
            <person name="Wang P."/>
            <person name="Lu Y."/>
            <person name="Xue L.J."/>
            <person name="Wei G."/>
            <person name="Tian Y."/>
            <person name="Baishi H."/>
            <person name="Xu H."/>
            <person name="Shi J."/>
            <person name="Cheng T."/>
            <person name="Wang G."/>
            <person name="Yi Y."/>
            <person name="Chen J."/>
        </authorList>
    </citation>
    <scope>NUCLEOTIDE SEQUENCE</scope>
    <source>
        <strain evidence="14">Lc1</strain>
    </source>
</reference>
<sequence length="298" mass="31970">MAETLHIPDADAAWLAPHLPSGSGSAVQSVKTQNRPFVTLTFATSLDSSLSLAPGVRTRLSGPESKAMTHHLRRHHAAILVGVGTVIADDPGLNCRMDGADLDAQPRPVVLDPRGRWNFTEHSKVFEFARAGKGLAPYILVGEPGINPERQAILEAHGGKFILLRSRETEPRFDWPSILAALHAENLHSVMIEGGAQVINSLLHPDYQQLVDTVIVTVAPTWLGRGGVVVSPDRVQRSDGTPVPAARLNGVAWHQFGEDMPQRPAALHSPGAVSKLLGLGRELSFVVTMEQAAEANPA</sequence>
<evidence type="ECO:0000313" key="15">
    <source>
        <dbReference type="Proteomes" id="UP000613401"/>
    </source>
</evidence>
<keyword evidence="7" id="KW-0521">NADP</keyword>
<keyword evidence="6" id="KW-0686">Riboflavin biosynthesis</keyword>
<comment type="function">
    <text evidence="1">Catalyzes an early step in riboflavin biosynthesis, the NADPH-dependent reduction of the ribose side chain of 2,5-diamino-6-ribosylamino-4(3H)-pyrimidinone 5'-phosphate, yielding 2,5-diamino-6-ribitylamino-4(3H)-pyrimidinone 5'-phosphate.</text>
</comment>
<dbReference type="PANTHER" id="PTHR38011">
    <property type="entry name" value="DIHYDROFOLATE REDUCTASE FAMILY PROTEIN (AFU_ORTHOLOGUE AFUA_8G06820)"/>
    <property type="match status" value="1"/>
</dbReference>
<dbReference type="Proteomes" id="UP000613401">
    <property type="component" value="Unassembled WGS sequence"/>
</dbReference>
<reference evidence="14" key="2">
    <citation type="submission" date="2020-03" db="EMBL/GenBank/DDBJ databases">
        <authorList>
            <person name="Fu F.-F."/>
            <person name="Chen J."/>
        </authorList>
    </citation>
    <scope>NUCLEOTIDE SEQUENCE</scope>
    <source>
        <strain evidence="14">Lc1</strain>
    </source>
</reference>
<dbReference type="GO" id="GO:0009231">
    <property type="term" value="P:riboflavin biosynthetic process"/>
    <property type="evidence" value="ECO:0007669"/>
    <property type="project" value="UniProtKB-KW"/>
</dbReference>
<evidence type="ECO:0000256" key="6">
    <source>
        <dbReference type="ARBA" id="ARBA00022619"/>
    </source>
</evidence>
<dbReference type="InterPro" id="IPR024072">
    <property type="entry name" value="DHFR-like_dom_sf"/>
</dbReference>
<proteinExistence type="inferred from homology"/>
<evidence type="ECO:0000256" key="11">
    <source>
        <dbReference type="ARBA" id="ARBA00047550"/>
    </source>
</evidence>
<protein>
    <recommendedName>
        <fullName evidence="5">2,5-diamino-6-ribosylamino-4(3H)-pyrimidinone 5'-phosphate reductase</fullName>
        <ecNumber evidence="4">1.1.1.302</ecNumber>
    </recommendedName>
    <alternativeName>
        <fullName evidence="10">2,5-diamino-6-(5-phospho-D-ribosylamino)pyrimidin-4(3H)-one reductase</fullName>
    </alternativeName>
    <alternativeName>
        <fullName evidence="9">2,5-diamino-6-ribitylamino-4(3H)-pyrimidinone 5'-phosphate synthase</fullName>
    </alternativeName>
</protein>
<gene>
    <name evidence="14" type="ORF">GCG54_00013469</name>
</gene>
<evidence type="ECO:0000256" key="1">
    <source>
        <dbReference type="ARBA" id="ARBA00003555"/>
    </source>
</evidence>
<comment type="catalytic activity">
    <reaction evidence="11">
        <text>2,5-diamino-6-(1-D-ribitylamino)pyrimidin-4(3H)-one 5'-phosphate + NAD(+) = 2,5-diamino-6-(1-D-ribosylamino)pyrimidin-4(3H)-one 5'-phosphate + NADH + H(+)</text>
        <dbReference type="Rhea" id="RHEA:27274"/>
        <dbReference type="ChEBI" id="CHEBI:15378"/>
        <dbReference type="ChEBI" id="CHEBI:57540"/>
        <dbReference type="ChEBI" id="CHEBI:57945"/>
        <dbReference type="ChEBI" id="CHEBI:58890"/>
        <dbReference type="ChEBI" id="CHEBI:59545"/>
        <dbReference type="EC" id="1.1.1.302"/>
    </reaction>
</comment>
<dbReference type="Gene3D" id="3.40.430.10">
    <property type="entry name" value="Dihydrofolate Reductase, subunit A"/>
    <property type="match status" value="1"/>
</dbReference>
<evidence type="ECO:0000256" key="5">
    <source>
        <dbReference type="ARBA" id="ARBA00015035"/>
    </source>
</evidence>
<comment type="pathway">
    <text evidence="2">Cofactor biosynthesis; riboflavin biosynthesis.</text>
</comment>
<name>A0A8H4CND6_COLGL</name>
<keyword evidence="8" id="KW-0560">Oxidoreductase</keyword>
<keyword evidence="15" id="KW-1185">Reference proteome</keyword>
<evidence type="ECO:0000313" key="14">
    <source>
        <dbReference type="EMBL" id="KAF3807135.1"/>
    </source>
</evidence>
<comment type="caution">
    <text evidence="14">The sequence shown here is derived from an EMBL/GenBank/DDBJ whole genome shotgun (WGS) entry which is preliminary data.</text>
</comment>
<evidence type="ECO:0000256" key="3">
    <source>
        <dbReference type="ARBA" id="ARBA00009723"/>
    </source>
</evidence>
<evidence type="ECO:0000256" key="7">
    <source>
        <dbReference type="ARBA" id="ARBA00022857"/>
    </source>
</evidence>
<dbReference type="GO" id="GO:0008703">
    <property type="term" value="F:5-amino-6-(5-phosphoribosylamino)uracil reductase activity"/>
    <property type="evidence" value="ECO:0007669"/>
    <property type="project" value="InterPro"/>
</dbReference>
<evidence type="ECO:0000256" key="4">
    <source>
        <dbReference type="ARBA" id="ARBA00012851"/>
    </source>
</evidence>
<evidence type="ECO:0000259" key="13">
    <source>
        <dbReference type="Pfam" id="PF01872"/>
    </source>
</evidence>
<comment type="similarity">
    <text evidence="3">Belongs to the HTP reductase family.</text>
</comment>
<dbReference type="InterPro" id="IPR002734">
    <property type="entry name" value="RibDG_C"/>
</dbReference>
<dbReference type="RefSeq" id="XP_045266294.1">
    <property type="nucleotide sequence ID" value="XM_045413322.1"/>
</dbReference>